<dbReference type="OrthoDB" id="10256524at2759"/>
<accession>A0A9P9X4C1</accession>
<dbReference type="AlphaFoldDB" id="A0A9P9X4C1"/>
<evidence type="ECO:0000259" key="11">
    <source>
        <dbReference type="Pfam" id="PF00082"/>
    </source>
</evidence>
<feature type="active site" description="Charge relay system" evidence="6 7">
    <location>
        <position position="229"/>
    </location>
</feature>
<dbReference type="GO" id="GO:0006508">
    <property type="term" value="P:proteolysis"/>
    <property type="evidence" value="ECO:0007669"/>
    <property type="project" value="UniProtKB-KW"/>
</dbReference>
<feature type="active site" description="Charge relay system" evidence="6 7">
    <location>
        <position position="176"/>
    </location>
</feature>
<dbReference type="PANTHER" id="PTHR43806:SF66">
    <property type="entry name" value="SERIN ENDOPEPTIDASE"/>
    <property type="match status" value="1"/>
</dbReference>
<dbReference type="Proteomes" id="UP001056436">
    <property type="component" value="Unassembled WGS sequence"/>
</dbReference>
<evidence type="ECO:0000256" key="2">
    <source>
        <dbReference type="ARBA" id="ARBA00022670"/>
    </source>
</evidence>
<evidence type="ECO:0000256" key="6">
    <source>
        <dbReference type="PIRSR" id="PIRSR615500-1"/>
    </source>
</evidence>
<feature type="compositionally biased region" description="Polar residues" evidence="9">
    <location>
        <begin position="107"/>
        <end position="117"/>
    </location>
</feature>
<gene>
    <name evidence="13" type="ORF">CABS02_12816</name>
</gene>
<comment type="similarity">
    <text evidence="1 7 8">Belongs to the peptidase S8 family.</text>
</comment>
<dbReference type="InterPro" id="IPR022398">
    <property type="entry name" value="Peptidase_S8_His-AS"/>
</dbReference>
<evidence type="ECO:0000256" key="1">
    <source>
        <dbReference type="ARBA" id="ARBA00011073"/>
    </source>
</evidence>
<keyword evidence="2 7" id="KW-0645">Protease</keyword>
<evidence type="ECO:0000313" key="13">
    <source>
        <dbReference type="EMBL" id="KAI3535770.1"/>
    </source>
</evidence>
<dbReference type="Pfam" id="PF06280">
    <property type="entry name" value="fn3_5"/>
    <property type="match status" value="1"/>
</dbReference>
<organism evidence="13 14">
    <name type="scientific">Colletotrichum abscissum</name>
    <dbReference type="NCBI Taxonomy" id="1671311"/>
    <lineage>
        <taxon>Eukaryota</taxon>
        <taxon>Fungi</taxon>
        <taxon>Dikarya</taxon>
        <taxon>Ascomycota</taxon>
        <taxon>Pezizomycotina</taxon>
        <taxon>Sordariomycetes</taxon>
        <taxon>Hypocreomycetidae</taxon>
        <taxon>Glomerellales</taxon>
        <taxon>Glomerellaceae</taxon>
        <taxon>Colletotrichum</taxon>
        <taxon>Colletotrichum acutatum species complex</taxon>
    </lineage>
</organism>
<dbReference type="GO" id="GO:0004252">
    <property type="term" value="F:serine-type endopeptidase activity"/>
    <property type="evidence" value="ECO:0007669"/>
    <property type="project" value="UniProtKB-UniRule"/>
</dbReference>
<evidence type="ECO:0000259" key="12">
    <source>
        <dbReference type="Pfam" id="PF06280"/>
    </source>
</evidence>
<feature type="signal peptide" evidence="10">
    <location>
        <begin position="1"/>
        <end position="22"/>
    </location>
</feature>
<reference evidence="13" key="1">
    <citation type="submission" date="2019-01" db="EMBL/GenBank/DDBJ databases">
        <title>Colletotrichum abscissum LGMF1257.</title>
        <authorList>
            <person name="Baroncelli R."/>
        </authorList>
    </citation>
    <scope>NUCLEOTIDE SEQUENCE</scope>
    <source>
        <strain evidence="13">Ca142</strain>
    </source>
</reference>
<comment type="caution">
    <text evidence="13">The sequence shown here is derived from an EMBL/GenBank/DDBJ whole genome shotgun (WGS) entry which is preliminary data.</text>
</comment>
<sequence length="942" mass="99944">MRLIAHFAAAAACCLAVATSQAVPKTYFVELSTDSAAEALSISPRDLVSKAAEASIPLRVRYEYTDKSVFYGVSVSLDNDLDSEKLRALPGVQNVVPVQSVAHPHRPSNNVKRSPSSGKGHEKYAARNFESSREQSKSLLSRRADVDWNSPHAMTGVDRVHAKGVLGEGVRVAVIDTGIDYLHPALGGCFGKGCKVEFGYDFVGDDYGFSNSTPNPGPDPRPGCFDSFHGTHVAGIIGMEVSSNASMFPGLVGVAPRATLGMYRVFGCDGSASDDAIVAAMQRAVEEGAHVVSISIGEFGTWSGYPRSILPAAVAALRAKGVAVVAAAGNSGTQGMFSINLPGGADDGLGVASVENAKFPTYPIRDSNGAEFRYGALYPFPEGEYSVAWAGRNTSGYKFGCSASDYPPASSLQGPISDYIVAVKRGPSCSPTQVQTYASAANFTRVITYPDPTIDDVFIEGHAVPTPSLTADGYVYSMGSVIDETLSNAAKSTGQYKLLVESQTPLLVDQIGGGSPNNFSSLGPNADFAFKPQIAAPGGAVLATFPLMENSGGFGIISGTSMATPYISGVYALIKSQNPDLSVEEIFELIQTTAKQVNMADYDLMAPAIQQGAGLVQAHKAVFPRTVVSPGEFKLVDVEEATFTIDNPSGTEITYSFSNVPAAGAAPFSEGSSRTAQVGYIPSSFSAKVDFASGSQVTVPAGGSANVTFSITPPSSPDVRLVPLFSGFIGISSSPTDENFTIPYMGPAYNYSSTPVVGLNNITAEQRANALTPTRDPLSAPQVFANGDKADIRNYRAFSFQYPDYPVALFTSLQPVRKFRFDIVRASTNFTPTWYGFDPSVKFDNLTETSMKENGTVAGVDILGSNMIQDGWLPQTSYQAGWSYSILDATATIGLGLKKGSYRVLLRWLKFYKDEEDPASWDSWMSGVVDVLEDVFEPTIPS</sequence>
<keyword evidence="3 10" id="KW-0732">Signal</keyword>
<evidence type="ECO:0000256" key="10">
    <source>
        <dbReference type="SAM" id="SignalP"/>
    </source>
</evidence>
<evidence type="ECO:0000256" key="9">
    <source>
        <dbReference type="SAM" id="MobiDB-lite"/>
    </source>
</evidence>
<feature type="compositionally biased region" description="Basic and acidic residues" evidence="9">
    <location>
        <begin position="119"/>
        <end position="136"/>
    </location>
</feature>
<dbReference type="InterPro" id="IPR034187">
    <property type="entry name" value="Peptidases_S8_5"/>
</dbReference>
<name>A0A9P9X4C1_9PEZI</name>
<keyword evidence="4 7" id="KW-0378">Hydrolase</keyword>
<keyword evidence="14" id="KW-1185">Reference proteome</keyword>
<dbReference type="Gene3D" id="3.40.50.200">
    <property type="entry name" value="Peptidase S8/S53 domain"/>
    <property type="match status" value="2"/>
</dbReference>
<dbReference type="PROSITE" id="PS51892">
    <property type="entry name" value="SUBTILASE"/>
    <property type="match status" value="1"/>
</dbReference>
<feature type="region of interest" description="Disordered" evidence="9">
    <location>
        <begin position="98"/>
        <end position="136"/>
    </location>
</feature>
<dbReference type="InterPro" id="IPR023827">
    <property type="entry name" value="Peptidase_S8_Asp-AS"/>
</dbReference>
<evidence type="ECO:0000256" key="4">
    <source>
        <dbReference type="ARBA" id="ARBA00022801"/>
    </source>
</evidence>
<dbReference type="CDD" id="cd07489">
    <property type="entry name" value="Peptidases_S8_5"/>
    <property type="match status" value="1"/>
</dbReference>
<keyword evidence="5 7" id="KW-0720">Serine protease</keyword>
<dbReference type="PANTHER" id="PTHR43806">
    <property type="entry name" value="PEPTIDASE S8"/>
    <property type="match status" value="1"/>
</dbReference>
<dbReference type="PROSITE" id="PS00137">
    <property type="entry name" value="SUBTILASE_HIS"/>
    <property type="match status" value="1"/>
</dbReference>
<evidence type="ECO:0000256" key="8">
    <source>
        <dbReference type="RuleBase" id="RU003355"/>
    </source>
</evidence>
<dbReference type="PROSITE" id="PS00136">
    <property type="entry name" value="SUBTILASE_ASP"/>
    <property type="match status" value="1"/>
</dbReference>
<evidence type="ECO:0000313" key="14">
    <source>
        <dbReference type="Proteomes" id="UP001056436"/>
    </source>
</evidence>
<dbReference type="PROSITE" id="PS00138">
    <property type="entry name" value="SUBTILASE_SER"/>
    <property type="match status" value="1"/>
</dbReference>
<evidence type="ECO:0000256" key="5">
    <source>
        <dbReference type="ARBA" id="ARBA00022825"/>
    </source>
</evidence>
<proteinExistence type="inferred from homology"/>
<dbReference type="InterPro" id="IPR010435">
    <property type="entry name" value="C5a/SBT2-like_Fn3"/>
</dbReference>
<dbReference type="Gene3D" id="2.60.40.1710">
    <property type="entry name" value="Subtilisin-like superfamily"/>
    <property type="match status" value="1"/>
</dbReference>
<dbReference type="InterPro" id="IPR023828">
    <property type="entry name" value="Peptidase_S8_Ser-AS"/>
</dbReference>
<dbReference type="EMBL" id="SDAQ01000130">
    <property type="protein sequence ID" value="KAI3535770.1"/>
    <property type="molecule type" value="Genomic_DNA"/>
</dbReference>
<evidence type="ECO:0000256" key="7">
    <source>
        <dbReference type="PROSITE-ProRule" id="PRU01240"/>
    </source>
</evidence>
<dbReference type="InterPro" id="IPR015500">
    <property type="entry name" value="Peptidase_S8_subtilisin-rel"/>
</dbReference>
<dbReference type="SUPFAM" id="SSF52743">
    <property type="entry name" value="Subtilisin-like"/>
    <property type="match status" value="1"/>
</dbReference>
<evidence type="ECO:0000256" key="3">
    <source>
        <dbReference type="ARBA" id="ARBA00022729"/>
    </source>
</evidence>
<dbReference type="InterPro" id="IPR050131">
    <property type="entry name" value="Peptidase_S8_subtilisin-like"/>
</dbReference>
<dbReference type="InterPro" id="IPR000209">
    <property type="entry name" value="Peptidase_S8/S53_dom"/>
</dbReference>
<dbReference type="PRINTS" id="PR00723">
    <property type="entry name" value="SUBTILISIN"/>
</dbReference>
<feature type="chain" id="PRO_5040500217" evidence="10">
    <location>
        <begin position="23"/>
        <end position="942"/>
    </location>
</feature>
<protein>
    <submittedName>
        <fullName evidence="13">Peptidase</fullName>
    </submittedName>
</protein>
<feature type="domain" description="Peptidase S8/S53" evidence="11">
    <location>
        <begin position="167"/>
        <end position="598"/>
    </location>
</feature>
<feature type="active site" description="Charge relay system" evidence="6 7">
    <location>
        <position position="561"/>
    </location>
</feature>
<dbReference type="GO" id="GO:0016020">
    <property type="term" value="C:membrane"/>
    <property type="evidence" value="ECO:0007669"/>
    <property type="project" value="InterPro"/>
</dbReference>
<dbReference type="InterPro" id="IPR036852">
    <property type="entry name" value="Peptidase_S8/S53_dom_sf"/>
</dbReference>
<dbReference type="Pfam" id="PF00082">
    <property type="entry name" value="Peptidase_S8"/>
    <property type="match status" value="1"/>
</dbReference>
<feature type="domain" description="C5a peptidase/Subtilisin-like protease SBT2-like Fn3-like" evidence="12">
    <location>
        <begin position="640"/>
        <end position="745"/>
    </location>
</feature>